<organism evidence="1">
    <name type="scientific">Anguilla anguilla</name>
    <name type="common">European freshwater eel</name>
    <name type="synonym">Muraena anguilla</name>
    <dbReference type="NCBI Taxonomy" id="7936"/>
    <lineage>
        <taxon>Eukaryota</taxon>
        <taxon>Metazoa</taxon>
        <taxon>Chordata</taxon>
        <taxon>Craniata</taxon>
        <taxon>Vertebrata</taxon>
        <taxon>Euteleostomi</taxon>
        <taxon>Actinopterygii</taxon>
        <taxon>Neopterygii</taxon>
        <taxon>Teleostei</taxon>
        <taxon>Anguilliformes</taxon>
        <taxon>Anguillidae</taxon>
        <taxon>Anguilla</taxon>
    </lineage>
</organism>
<protein>
    <submittedName>
        <fullName evidence="1">Uncharacterized protein</fullName>
    </submittedName>
</protein>
<dbReference type="EMBL" id="GBXM01094007">
    <property type="protein sequence ID" value="JAH14570.1"/>
    <property type="molecule type" value="Transcribed_RNA"/>
</dbReference>
<proteinExistence type="predicted"/>
<accession>A0A0E9QE06</accession>
<name>A0A0E9QE06_ANGAN</name>
<reference evidence="1" key="2">
    <citation type="journal article" date="2015" name="Fish Shellfish Immunol.">
        <title>Early steps in the European eel (Anguilla anguilla)-Vibrio vulnificus interaction in the gills: Role of the RtxA13 toxin.</title>
        <authorList>
            <person name="Callol A."/>
            <person name="Pajuelo D."/>
            <person name="Ebbesson L."/>
            <person name="Teles M."/>
            <person name="MacKenzie S."/>
            <person name="Amaro C."/>
        </authorList>
    </citation>
    <scope>NUCLEOTIDE SEQUENCE</scope>
</reference>
<evidence type="ECO:0000313" key="1">
    <source>
        <dbReference type="EMBL" id="JAH14570.1"/>
    </source>
</evidence>
<dbReference type="AlphaFoldDB" id="A0A0E9QE06"/>
<reference evidence="1" key="1">
    <citation type="submission" date="2014-11" db="EMBL/GenBank/DDBJ databases">
        <authorList>
            <person name="Amaro Gonzalez C."/>
        </authorList>
    </citation>
    <scope>NUCLEOTIDE SEQUENCE</scope>
</reference>
<sequence length="50" mass="6024">MLIHSFLGRFQRALLECEELITGFENLIYQFHPKINHMVYKLHGRLKKLP</sequence>